<feature type="transmembrane region" description="Helical" evidence="1">
    <location>
        <begin position="211"/>
        <end position="230"/>
    </location>
</feature>
<evidence type="ECO:0000313" key="3">
    <source>
        <dbReference type="Proteomes" id="UP000445000"/>
    </source>
</evidence>
<evidence type="ECO:0008006" key="4">
    <source>
        <dbReference type="Google" id="ProtNLM"/>
    </source>
</evidence>
<keyword evidence="3" id="KW-1185">Reference proteome</keyword>
<reference evidence="3" key="1">
    <citation type="submission" date="2020-01" db="EMBL/GenBank/DDBJ databases">
        <title>'Steroidobacter agaridevorans' sp. nov., agar-degrading bacteria isolated from rhizosphere soils.</title>
        <authorList>
            <person name="Ikenaga M."/>
            <person name="Kataoka M."/>
            <person name="Murouchi A."/>
            <person name="Katsuragi S."/>
            <person name="Sakai M."/>
        </authorList>
    </citation>
    <scope>NUCLEOTIDE SEQUENCE [LARGE SCALE GENOMIC DNA]</scope>
    <source>
        <strain evidence="3">YU21-B</strain>
    </source>
</reference>
<dbReference type="RefSeq" id="WP_161812359.1">
    <property type="nucleotide sequence ID" value="NZ_BLJN01000002.1"/>
</dbReference>
<dbReference type="Pfam" id="PF14023">
    <property type="entry name" value="Bestrophin-like"/>
    <property type="match status" value="1"/>
</dbReference>
<evidence type="ECO:0000256" key="1">
    <source>
        <dbReference type="SAM" id="Phobius"/>
    </source>
</evidence>
<evidence type="ECO:0000313" key="2">
    <source>
        <dbReference type="EMBL" id="GFE80710.1"/>
    </source>
</evidence>
<accession>A0A829YBQ7</accession>
<keyword evidence="1" id="KW-0472">Membrane</keyword>
<dbReference type="InterPro" id="IPR025333">
    <property type="entry name" value="DUF4239"/>
</dbReference>
<sequence>MRIIQAAVFSGALFFGVFLCLWIGWRIGQARVRRDGEDSITGFGALEGAIYALMGLLIAFTFTGAAQRFDHRRELIVDEVNAIGTAWLRLDLLESNARGHVKELFKQYLDARIEAYAHIDDNSILAAAVNRSAELQRDIWDRLVAAIDLDPRPRTATVVLPPVNEMFDLANTRVLATQQHPPIAIYLMLGFLVLVSALLAGFGMAKAKRWSAIHVVGFAAIVSMAVYLILDLEFPRLGLLRVNDFDRAFLELRASMD</sequence>
<proteinExistence type="predicted"/>
<feature type="transmembrane region" description="Helical" evidence="1">
    <location>
        <begin position="7"/>
        <end position="28"/>
    </location>
</feature>
<protein>
    <recommendedName>
        <fullName evidence="4">DUF4239 domain-containing protein</fullName>
    </recommendedName>
</protein>
<dbReference type="Proteomes" id="UP000445000">
    <property type="component" value="Unassembled WGS sequence"/>
</dbReference>
<feature type="transmembrane region" description="Helical" evidence="1">
    <location>
        <begin position="48"/>
        <end position="66"/>
    </location>
</feature>
<comment type="caution">
    <text evidence="2">The sequence shown here is derived from an EMBL/GenBank/DDBJ whole genome shotgun (WGS) entry which is preliminary data.</text>
</comment>
<keyword evidence="1" id="KW-1133">Transmembrane helix</keyword>
<name>A0A829YBQ7_9GAMM</name>
<keyword evidence="1" id="KW-0812">Transmembrane</keyword>
<dbReference type="AlphaFoldDB" id="A0A829YBQ7"/>
<gene>
    <name evidence="2" type="ORF">GCM10011487_27100</name>
</gene>
<dbReference type="EMBL" id="BLJN01000002">
    <property type="protein sequence ID" value="GFE80710.1"/>
    <property type="molecule type" value="Genomic_DNA"/>
</dbReference>
<feature type="transmembrane region" description="Helical" evidence="1">
    <location>
        <begin position="183"/>
        <end position="205"/>
    </location>
</feature>
<organism evidence="2 3">
    <name type="scientific">Steroidobacter agaridevorans</name>
    <dbReference type="NCBI Taxonomy" id="2695856"/>
    <lineage>
        <taxon>Bacteria</taxon>
        <taxon>Pseudomonadati</taxon>
        <taxon>Pseudomonadota</taxon>
        <taxon>Gammaproteobacteria</taxon>
        <taxon>Steroidobacterales</taxon>
        <taxon>Steroidobacteraceae</taxon>
        <taxon>Steroidobacter</taxon>
    </lineage>
</organism>